<dbReference type="SUPFAM" id="SSF50182">
    <property type="entry name" value="Sm-like ribonucleoproteins"/>
    <property type="match status" value="1"/>
</dbReference>
<evidence type="ECO:0000313" key="2">
    <source>
        <dbReference type="Proteomes" id="UP000015354"/>
    </source>
</evidence>
<evidence type="ECO:0008006" key="3">
    <source>
        <dbReference type="Google" id="ProtNLM"/>
    </source>
</evidence>
<dbReference type="InterPro" id="IPR010920">
    <property type="entry name" value="LSM_dom_sf"/>
</dbReference>
<gene>
    <name evidence="1" type="ORF">STCU_11292</name>
</gene>
<dbReference type="AlphaFoldDB" id="S9TED5"/>
<proteinExistence type="predicted"/>
<accession>S9TED5</accession>
<protein>
    <recommendedName>
        <fullName evidence="3">LSM domain-containing protein</fullName>
    </recommendedName>
</protein>
<dbReference type="Proteomes" id="UP000015354">
    <property type="component" value="Unassembled WGS sequence"/>
</dbReference>
<dbReference type="Gene3D" id="2.30.30.100">
    <property type="match status" value="1"/>
</dbReference>
<comment type="caution">
    <text evidence="1">The sequence shown here is derived from an EMBL/GenBank/DDBJ whole genome shotgun (WGS) entry which is preliminary data.</text>
</comment>
<reference evidence="1 2" key="1">
    <citation type="journal article" date="2013" name="PLoS ONE">
        <title>Predicting the Proteins of Angomonas deanei, Strigomonas culicis and Their Respective Endosymbionts Reveals New Aspects of the Trypanosomatidae Family.</title>
        <authorList>
            <person name="Motta M.C."/>
            <person name="Martins A.C."/>
            <person name="de Souza S.S."/>
            <person name="Catta-Preta C.M."/>
            <person name="Silva R."/>
            <person name="Klein C.C."/>
            <person name="de Almeida L.G."/>
            <person name="de Lima Cunha O."/>
            <person name="Ciapina L.P."/>
            <person name="Brocchi M."/>
            <person name="Colabardini A.C."/>
            <person name="de Araujo Lima B."/>
            <person name="Machado C.R."/>
            <person name="de Almeida Soares C.M."/>
            <person name="Probst C.M."/>
            <person name="de Menezes C.B."/>
            <person name="Thompson C.E."/>
            <person name="Bartholomeu D.C."/>
            <person name="Gradia D.F."/>
            <person name="Pavoni D.P."/>
            <person name="Grisard E.C."/>
            <person name="Fantinatti-Garboggini F."/>
            <person name="Marchini F.K."/>
            <person name="Rodrigues-Luiz G.F."/>
            <person name="Wagner G."/>
            <person name="Goldman G.H."/>
            <person name="Fietto J.L."/>
            <person name="Elias M.C."/>
            <person name="Goldman M.H."/>
            <person name="Sagot M.F."/>
            <person name="Pereira M."/>
            <person name="Stoco P.H."/>
            <person name="de Mendonca-Neto R.P."/>
            <person name="Teixeira S.M."/>
            <person name="Maciel T.E."/>
            <person name="de Oliveira Mendes T.A."/>
            <person name="Urmenyi T.P."/>
            <person name="de Souza W."/>
            <person name="Schenkman S."/>
            <person name="de Vasconcelos A.T."/>
        </authorList>
    </citation>
    <scope>NUCLEOTIDE SEQUENCE [LARGE SCALE GENOMIC DNA]</scope>
</reference>
<dbReference type="EMBL" id="ATMH01011204">
    <property type="protein sequence ID" value="EPY16417.1"/>
    <property type="molecule type" value="Genomic_DNA"/>
</dbReference>
<dbReference type="OrthoDB" id="272234at2759"/>
<organism evidence="1 2">
    <name type="scientific">Strigomonas culicis</name>
    <dbReference type="NCBI Taxonomy" id="28005"/>
    <lineage>
        <taxon>Eukaryota</taxon>
        <taxon>Discoba</taxon>
        <taxon>Euglenozoa</taxon>
        <taxon>Kinetoplastea</taxon>
        <taxon>Metakinetoplastina</taxon>
        <taxon>Trypanosomatida</taxon>
        <taxon>Trypanosomatidae</taxon>
        <taxon>Strigomonadinae</taxon>
        <taxon>Strigomonas</taxon>
    </lineage>
</organism>
<name>S9TED5_9TRYP</name>
<sequence>MAAPATLAQNDLVAALAAGAGLHALVRVELRNHAIVVGKLVALDAQTGNLRLDAISATAVQRFGKPHLPTAGPTPQIAVEEEAQPLPLQCMSSIVIRGSSILFLDFISEEKSGGRGLQDVYEVAAIVRPS</sequence>
<evidence type="ECO:0000313" key="1">
    <source>
        <dbReference type="EMBL" id="EPY16417.1"/>
    </source>
</evidence>
<keyword evidence="2" id="KW-1185">Reference proteome</keyword>